<comment type="subcellular location">
    <subcellularLocation>
        <location evidence="1">Cell membrane</location>
        <topology evidence="1">Peripheral membrane protein</topology>
        <orientation evidence="1">Cytoplasmic side</orientation>
    </subcellularLocation>
</comment>
<evidence type="ECO:0000256" key="10">
    <source>
        <dbReference type="ARBA" id="ARBA00023136"/>
    </source>
</evidence>
<dbReference type="Gene3D" id="1.20.120.1380">
    <property type="entry name" value="Flagellar FlhF biosynthesis protein, N domain"/>
    <property type="match status" value="1"/>
</dbReference>
<dbReference type="InterPro" id="IPR000897">
    <property type="entry name" value="SRP54_GTPase_dom"/>
</dbReference>
<dbReference type="PANTHER" id="PTHR43134:SF3">
    <property type="entry name" value="FLAGELLAR BIOSYNTHESIS PROTEIN FLHF"/>
    <property type="match status" value="1"/>
</dbReference>
<evidence type="ECO:0000256" key="7">
    <source>
        <dbReference type="ARBA" id="ARBA00022795"/>
    </source>
</evidence>
<dbReference type="GO" id="GO:0003924">
    <property type="term" value="F:GTPase activity"/>
    <property type="evidence" value="ECO:0007669"/>
    <property type="project" value="UniProtKB-UniRule"/>
</dbReference>
<dbReference type="CDD" id="cd17873">
    <property type="entry name" value="FlhF"/>
    <property type="match status" value="1"/>
</dbReference>
<evidence type="ECO:0000256" key="8">
    <source>
        <dbReference type="ARBA" id="ARBA00022927"/>
    </source>
</evidence>
<keyword evidence="10" id="KW-0472">Membrane</keyword>
<dbReference type="SUPFAM" id="SSF52540">
    <property type="entry name" value="P-loop containing nucleoside triphosphate hydrolases"/>
    <property type="match status" value="2"/>
</dbReference>
<evidence type="ECO:0000256" key="6">
    <source>
        <dbReference type="ARBA" id="ARBA00022741"/>
    </source>
</evidence>
<evidence type="ECO:0000256" key="3">
    <source>
        <dbReference type="ARBA" id="ARBA00014919"/>
    </source>
</evidence>
<evidence type="ECO:0000256" key="12">
    <source>
        <dbReference type="ARBA" id="ARBA00025337"/>
    </source>
</evidence>
<keyword evidence="16" id="KW-0969">Cilium</keyword>
<sequence>MKVKKYKAPTMPEAMNQIRKELGSDAVILNSKVVKSKGLFGFFQKNNIEVIAAIDPHLPKERKEKQKEVTASHPQVKEIKIPVPAGTDANHELLNEIKRLRNSIENQNYTVSNSYPETIQKVYDYLLEQEVKVPFAKQICERLLEKYYRFEKQVDTLLIKEWLKEELEKELTPFSYGKQETIKKVIHFVGPTGVGKTTTIAKIAAEAIMDENKKVALITMDTYRIGAIDQLKTYGKILNIPMEVAYNYEDFVEAKKKFKDFDVILVDTAGRNYKQIEFINQLSKNIDFQTDDEMYLVLSSTTRYKELKEIFHQFTKFPIKQIILTKIDETTEFGSIVNLAKECQVGIAYMTNGQNVPDDLIEGSIDKIVNLLIGGWNHD</sequence>
<keyword evidence="11" id="KW-1006">Bacterial flagellum protein export</keyword>
<feature type="domain" description="SRP54-type proteins GTP-binding" evidence="15">
    <location>
        <begin position="183"/>
        <end position="374"/>
    </location>
</feature>
<dbReference type="InterPro" id="IPR027417">
    <property type="entry name" value="P-loop_NTPase"/>
</dbReference>
<proteinExistence type="inferred from homology"/>
<dbReference type="GO" id="GO:0005525">
    <property type="term" value="F:GTP binding"/>
    <property type="evidence" value="ECO:0007669"/>
    <property type="project" value="UniProtKB-UniRule"/>
</dbReference>
<keyword evidence="16" id="KW-0282">Flagellum</keyword>
<gene>
    <name evidence="16" type="ORF">HNQ94_001352</name>
</gene>
<evidence type="ECO:0000259" key="14">
    <source>
        <dbReference type="SMART" id="SM00382"/>
    </source>
</evidence>
<dbReference type="Pfam" id="PF00448">
    <property type="entry name" value="SRP54"/>
    <property type="match status" value="1"/>
</dbReference>
<keyword evidence="5" id="KW-1003">Cell membrane</keyword>
<keyword evidence="9" id="KW-0342">GTP-binding</keyword>
<name>A0A841Q3D3_9BACI</name>
<feature type="domain" description="AAA+ ATPase" evidence="14">
    <location>
        <begin position="182"/>
        <end position="375"/>
    </location>
</feature>
<dbReference type="EMBL" id="JACHGH010000003">
    <property type="protein sequence ID" value="MBB6452906.1"/>
    <property type="molecule type" value="Genomic_DNA"/>
</dbReference>
<dbReference type="RefSeq" id="WP_174495446.1">
    <property type="nucleotide sequence ID" value="NZ_CADDWK010000003.1"/>
</dbReference>
<dbReference type="PANTHER" id="PTHR43134">
    <property type="entry name" value="SIGNAL RECOGNITION PARTICLE RECEPTOR SUBUNIT ALPHA"/>
    <property type="match status" value="1"/>
</dbReference>
<evidence type="ECO:0000256" key="2">
    <source>
        <dbReference type="ARBA" id="ARBA00008531"/>
    </source>
</evidence>
<evidence type="ECO:0000256" key="4">
    <source>
        <dbReference type="ARBA" id="ARBA00022448"/>
    </source>
</evidence>
<dbReference type="Gene3D" id="3.40.50.300">
    <property type="entry name" value="P-loop containing nucleotide triphosphate hydrolases"/>
    <property type="match status" value="1"/>
</dbReference>
<accession>A0A841Q3D3</accession>
<dbReference type="Proteomes" id="UP000581688">
    <property type="component" value="Unassembled WGS sequence"/>
</dbReference>
<keyword evidence="4" id="KW-0813">Transport</keyword>
<protein>
    <recommendedName>
        <fullName evidence="3 13">Flagellar biosynthesis protein FlhF</fullName>
    </recommendedName>
</protein>
<keyword evidence="8" id="KW-0653">Protein transport</keyword>
<evidence type="ECO:0000256" key="13">
    <source>
        <dbReference type="NCBIfam" id="TIGR03499"/>
    </source>
</evidence>
<keyword evidence="17" id="KW-1185">Reference proteome</keyword>
<dbReference type="SMART" id="SM00382">
    <property type="entry name" value="AAA"/>
    <property type="match status" value="1"/>
</dbReference>
<dbReference type="GO" id="GO:0044781">
    <property type="term" value="P:bacterial-type flagellum organization"/>
    <property type="evidence" value="ECO:0007669"/>
    <property type="project" value="UniProtKB-UniRule"/>
</dbReference>
<dbReference type="FunFam" id="3.40.50.300:FF:000695">
    <property type="entry name" value="Flagellar biosynthesis regulator FlhF"/>
    <property type="match status" value="1"/>
</dbReference>
<evidence type="ECO:0000313" key="17">
    <source>
        <dbReference type="Proteomes" id="UP000581688"/>
    </source>
</evidence>
<dbReference type="GO" id="GO:0005886">
    <property type="term" value="C:plasma membrane"/>
    <property type="evidence" value="ECO:0007669"/>
    <property type="project" value="UniProtKB-SubCell"/>
</dbReference>
<evidence type="ECO:0000256" key="11">
    <source>
        <dbReference type="ARBA" id="ARBA00023225"/>
    </source>
</evidence>
<organism evidence="16 17">
    <name type="scientific">Salirhabdus euzebyi</name>
    <dbReference type="NCBI Taxonomy" id="394506"/>
    <lineage>
        <taxon>Bacteria</taxon>
        <taxon>Bacillati</taxon>
        <taxon>Bacillota</taxon>
        <taxon>Bacilli</taxon>
        <taxon>Bacillales</taxon>
        <taxon>Bacillaceae</taxon>
        <taxon>Salirhabdus</taxon>
    </lineage>
</organism>
<dbReference type="NCBIfam" id="TIGR03499">
    <property type="entry name" value="FlhF"/>
    <property type="match status" value="1"/>
</dbReference>
<comment type="caution">
    <text evidence="16">The sequence shown here is derived from an EMBL/GenBank/DDBJ whole genome shotgun (WGS) entry which is preliminary data.</text>
</comment>
<reference evidence="16 17" key="1">
    <citation type="submission" date="2020-08" db="EMBL/GenBank/DDBJ databases">
        <title>Genomic Encyclopedia of Type Strains, Phase IV (KMG-IV): sequencing the most valuable type-strain genomes for metagenomic binning, comparative biology and taxonomic classification.</title>
        <authorList>
            <person name="Goeker M."/>
        </authorList>
    </citation>
    <scope>NUCLEOTIDE SEQUENCE [LARGE SCALE GENOMIC DNA]</scope>
    <source>
        <strain evidence="16 17">DSM 19612</strain>
    </source>
</reference>
<evidence type="ECO:0000259" key="15">
    <source>
        <dbReference type="SMART" id="SM00962"/>
    </source>
</evidence>
<comment type="function">
    <text evidence="12">Necessary for flagellar biosynthesis. May be involved in translocation of the flagellum.</text>
</comment>
<dbReference type="GO" id="GO:0006614">
    <property type="term" value="P:SRP-dependent cotranslational protein targeting to membrane"/>
    <property type="evidence" value="ECO:0007669"/>
    <property type="project" value="UniProtKB-UniRule"/>
</dbReference>
<keyword evidence="6" id="KW-0547">Nucleotide-binding</keyword>
<dbReference type="InterPro" id="IPR003593">
    <property type="entry name" value="AAA+_ATPase"/>
</dbReference>
<dbReference type="InterPro" id="IPR020006">
    <property type="entry name" value="FlhF"/>
</dbReference>
<dbReference type="GO" id="GO:0005047">
    <property type="term" value="F:signal recognition particle binding"/>
    <property type="evidence" value="ECO:0007669"/>
    <property type="project" value="TreeGrafter"/>
</dbReference>
<dbReference type="SMART" id="SM00962">
    <property type="entry name" value="SRP54"/>
    <property type="match status" value="1"/>
</dbReference>
<dbReference type="AlphaFoldDB" id="A0A841Q3D3"/>
<dbReference type="GO" id="GO:0015031">
    <property type="term" value="P:protein transport"/>
    <property type="evidence" value="ECO:0007669"/>
    <property type="project" value="UniProtKB-KW"/>
</dbReference>
<evidence type="ECO:0000256" key="5">
    <source>
        <dbReference type="ARBA" id="ARBA00022475"/>
    </source>
</evidence>
<evidence type="ECO:0000313" key="16">
    <source>
        <dbReference type="EMBL" id="MBB6452906.1"/>
    </source>
</evidence>
<dbReference type="InterPro" id="IPR047040">
    <property type="entry name" value="FlhF__GTPase_dom"/>
</dbReference>
<keyword evidence="16" id="KW-0966">Cell projection</keyword>
<keyword evidence="7" id="KW-1005">Bacterial flagellum biogenesis</keyword>
<evidence type="ECO:0000256" key="9">
    <source>
        <dbReference type="ARBA" id="ARBA00023134"/>
    </source>
</evidence>
<comment type="similarity">
    <text evidence="2">Belongs to the GTP-binding SRP family.</text>
</comment>
<evidence type="ECO:0000256" key="1">
    <source>
        <dbReference type="ARBA" id="ARBA00004413"/>
    </source>
</evidence>